<dbReference type="AlphaFoldDB" id="A0A1G9XQJ2"/>
<keyword evidence="5" id="KW-0808">Transferase</keyword>
<proteinExistence type="predicted"/>
<evidence type="ECO:0000256" key="2">
    <source>
        <dbReference type="ARBA" id="ARBA00011955"/>
    </source>
</evidence>
<evidence type="ECO:0000256" key="4">
    <source>
        <dbReference type="ARBA" id="ARBA00022630"/>
    </source>
</evidence>
<evidence type="ECO:0000256" key="5">
    <source>
        <dbReference type="ARBA" id="ARBA00022679"/>
    </source>
</evidence>
<dbReference type="OrthoDB" id="9778595at2"/>
<reference evidence="12" key="1">
    <citation type="submission" date="2016-10" db="EMBL/GenBank/DDBJ databases">
        <authorList>
            <person name="Varghese N."/>
            <person name="Submissions S."/>
        </authorList>
    </citation>
    <scope>NUCLEOTIDE SEQUENCE [LARGE SCALE GENOMIC DNA]</scope>
    <source>
        <strain evidence="12">CGMCC 1.6854</strain>
    </source>
</reference>
<evidence type="ECO:0000256" key="7">
    <source>
        <dbReference type="ARBA" id="ARBA00022827"/>
    </source>
</evidence>
<comment type="cofactor">
    <cofactor evidence="1">
        <name>Mg(2+)</name>
        <dbReference type="ChEBI" id="CHEBI:18420"/>
    </cofactor>
</comment>
<dbReference type="EC" id="2.7.1.180" evidence="2"/>
<evidence type="ECO:0000313" key="11">
    <source>
        <dbReference type="EMBL" id="SDM99047.1"/>
    </source>
</evidence>
<name>A0A1G9XQJ2_9BACL</name>
<dbReference type="PANTHER" id="PTHR30040">
    <property type="entry name" value="THIAMINE BIOSYNTHESIS LIPOPROTEIN APBE"/>
    <property type="match status" value="1"/>
</dbReference>
<dbReference type="Proteomes" id="UP000199544">
    <property type="component" value="Unassembled WGS sequence"/>
</dbReference>
<dbReference type="EMBL" id="FNHW01000001">
    <property type="protein sequence ID" value="SDM99047.1"/>
    <property type="molecule type" value="Genomic_DNA"/>
</dbReference>
<evidence type="ECO:0000256" key="9">
    <source>
        <dbReference type="ARBA" id="ARBA00031306"/>
    </source>
</evidence>
<dbReference type="InterPro" id="IPR024932">
    <property type="entry name" value="ApbE"/>
</dbReference>
<keyword evidence="8" id="KW-0460">Magnesium</keyword>
<gene>
    <name evidence="11" type="ORF">SAMN04488137_2947</name>
</gene>
<keyword evidence="6" id="KW-0479">Metal-binding</keyword>
<sequence length="296" mass="33911">MMFQAMNSKIILEGMKMEIKERMKEEILSFEQNASRFIKGNSLDFVNNASLHSPVFLKHELFDLLKRSLILAKLAHYYVHPFVGEDMKSAGYVSSFQEREPFMEKPMTVSSNERSLPFRLPIEVLTDRWIMKKQHFSFDFGGFGKGFIIDRMKERFYTKAENWLINAGGDLLVTGTMTAGIEHPVYMGQDMICLQLKDAALATSGKNYRKWNNSHHILNGRTGKPANNGVLQASVIADTVMEAEMAAKIFCILPFKDARALLQKNLPRIAYFIYFEDHQLVTGGNQTLYREMEVAQ</sequence>
<dbReference type="PANTHER" id="PTHR30040:SF2">
    <property type="entry name" value="FAD:PROTEIN FMN TRANSFERASE"/>
    <property type="match status" value="1"/>
</dbReference>
<keyword evidence="7" id="KW-0274">FAD</keyword>
<keyword evidence="11" id="KW-0449">Lipoprotein</keyword>
<keyword evidence="4" id="KW-0285">Flavoprotein</keyword>
<evidence type="ECO:0000256" key="6">
    <source>
        <dbReference type="ARBA" id="ARBA00022723"/>
    </source>
</evidence>
<dbReference type="InterPro" id="IPR003374">
    <property type="entry name" value="ApbE-like_sf"/>
</dbReference>
<comment type="catalytic activity">
    <reaction evidence="10">
        <text>L-threonyl-[protein] + FAD = FMN-L-threonyl-[protein] + AMP + H(+)</text>
        <dbReference type="Rhea" id="RHEA:36847"/>
        <dbReference type="Rhea" id="RHEA-COMP:11060"/>
        <dbReference type="Rhea" id="RHEA-COMP:11061"/>
        <dbReference type="ChEBI" id="CHEBI:15378"/>
        <dbReference type="ChEBI" id="CHEBI:30013"/>
        <dbReference type="ChEBI" id="CHEBI:57692"/>
        <dbReference type="ChEBI" id="CHEBI:74257"/>
        <dbReference type="ChEBI" id="CHEBI:456215"/>
        <dbReference type="EC" id="2.7.1.180"/>
    </reaction>
</comment>
<dbReference type="STRING" id="459525.SAMN04488137_2947"/>
<dbReference type="GO" id="GO:0016740">
    <property type="term" value="F:transferase activity"/>
    <property type="evidence" value="ECO:0007669"/>
    <property type="project" value="UniProtKB-KW"/>
</dbReference>
<protein>
    <recommendedName>
        <fullName evidence="3">FAD:protein FMN transferase</fullName>
        <ecNumber evidence="2">2.7.1.180</ecNumber>
    </recommendedName>
    <alternativeName>
        <fullName evidence="9">Flavin transferase</fullName>
    </alternativeName>
</protein>
<keyword evidence="12" id="KW-1185">Reference proteome</keyword>
<accession>A0A1G9XQJ2</accession>
<organism evidence="11 12">
    <name type="scientific">Fictibacillus solisalsi</name>
    <dbReference type="NCBI Taxonomy" id="459525"/>
    <lineage>
        <taxon>Bacteria</taxon>
        <taxon>Bacillati</taxon>
        <taxon>Bacillota</taxon>
        <taxon>Bacilli</taxon>
        <taxon>Bacillales</taxon>
        <taxon>Fictibacillaceae</taxon>
        <taxon>Fictibacillus</taxon>
    </lineage>
</organism>
<dbReference type="GO" id="GO:0046872">
    <property type="term" value="F:metal ion binding"/>
    <property type="evidence" value="ECO:0007669"/>
    <property type="project" value="UniProtKB-KW"/>
</dbReference>
<dbReference type="Gene3D" id="3.10.520.10">
    <property type="entry name" value="ApbE-like domains"/>
    <property type="match status" value="1"/>
</dbReference>
<dbReference type="SUPFAM" id="SSF143631">
    <property type="entry name" value="ApbE-like"/>
    <property type="match status" value="1"/>
</dbReference>
<dbReference type="Pfam" id="PF02424">
    <property type="entry name" value="ApbE"/>
    <property type="match status" value="1"/>
</dbReference>
<evidence type="ECO:0000256" key="1">
    <source>
        <dbReference type="ARBA" id="ARBA00001946"/>
    </source>
</evidence>
<evidence type="ECO:0000256" key="8">
    <source>
        <dbReference type="ARBA" id="ARBA00022842"/>
    </source>
</evidence>
<evidence type="ECO:0000256" key="3">
    <source>
        <dbReference type="ARBA" id="ARBA00016337"/>
    </source>
</evidence>
<evidence type="ECO:0000256" key="10">
    <source>
        <dbReference type="ARBA" id="ARBA00048540"/>
    </source>
</evidence>
<evidence type="ECO:0000313" key="12">
    <source>
        <dbReference type="Proteomes" id="UP000199544"/>
    </source>
</evidence>